<keyword evidence="3" id="KW-1185">Reference proteome</keyword>
<protein>
    <submittedName>
        <fullName evidence="2">Uncharacterized protein</fullName>
    </submittedName>
</protein>
<dbReference type="RefSeq" id="WP_235864717.1">
    <property type="nucleotide sequence ID" value="NZ_FNTS01000002.1"/>
</dbReference>
<evidence type="ECO:0000313" key="3">
    <source>
        <dbReference type="Proteomes" id="UP000182179"/>
    </source>
</evidence>
<dbReference type="EMBL" id="FNTS01000002">
    <property type="protein sequence ID" value="SEE21442.1"/>
    <property type="molecule type" value="Genomic_DNA"/>
</dbReference>
<evidence type="ECO:0000313" key="2">
    <source>
        <dbReference type="EMBL" id="SEE21442.1"/>
    </source>
</evidence>
<gene>
    <name evidence="2" type="ORF">SAMN04515675_4469</name>
</gene>
<organism evidence="2 3">
    <name type="scientific">Pseudomonas costantinii</name>
    <dbReference type="NCBI Taxonomy" id="168469"/>
    <lineage>
        <taxon>Bacteria</taxon>
        <taxon>Pseudomonadati</taxon>
        <taxon>Pseudomonadota</taxon>
        <taxon>Gammaproteobacteria</taxon>
        <taxon>Pseudomonadales</taxon>
        <taxon>Pseudomonadaceae</taxon>
        <taxon>Pseudomonas</taxon>
    </lineage>
</organism>
<reference evidence="2 3" key="1">
    <citation type="submission" date="2016-10" db="EMBL/GenBank/DDBJ databases">
        <authorList>
            <person name="Varghese N."/>
            <person name="Submissions S."/>
        </authorList>
    </citation>
    <scope>NUCLEOTIDE SEQUENCE [LARGE SCALE GENOMIC DNA]</scope>
    <source>
        <strain evidence="2 3">BS2773</strain>
    </source>
</reference>
<name>A0A1H5H0G5_9PSED</name>
<proteinExistence type="predicted"/>
<feature type="region of interest" description="Disordered" evidence="1">
    <location>
        <begin position="879"/>
        <end position="901"/>
    </location>
</feature>
<accession>A0A1H5H0G5</accession>
<sequence>MIINPLSSVHQQPTAVLTMLVASTSEPVPDSEPEIPSERDVRSRPRLRRSIELQGDPVSDRSQISQLMLTEVGNVHNAQSLIIALGEVRESLAKSSGQDVAALLETKTFSVHSLSAFGRAYDIAPHQQVPVAWFLRENKLYVPKDLEQLVNLIEVTNEPLPEEADLGNFWGLLSQPATLEAEQRTKLRTLATEEMAKLSPGNGMFAVFHGKHAASVQGKSAADVLDRMIASPELQALGQTLEVAFNGGDTPMSARSSDWAMAAMVLELDPQAGSKRGVVAGYELYQPTNWGVRPSVVVERLARHLVEQGKVGADMAPAAARLLLAGAAPEYIVADMPNNLVVGSAAFAKLSTVVAVQEVSAPGIAAVTDFQTFMRLAGHSPVSDVEAAIEVKAQSHALIEWGVAQGRIPRKDHETYTSVEVEGLRDAFNQELGTLKKAEEQLGTRLPSRRAIALEELKKAYGPDGPFGVRNIRITNIDASESEYHSLLDIYMAGKMHRIPRGERYDFQIGDRFLRVKPLPDINQQFSSQFDNYFSGVKEGVATSVKHQLSQLPLEDRQTIASGKVEFFSLRKASVAQADETETESSTEAQAAKARYGLLMRVESKIDKNGSDQDYKNLRYVYYEVLPLQGIIRRRDDLPRYPPNPAPRVAGPETYVERQAKGVGVWVDYEAYASGAQPQLETLSYGLLTEKVSAPYMPEPKRGQDANAAVHSNPRFAMIGKVMADHLLHDREGMKADAKGVTEVEKEEADIKAGHDFVTGLIPFKTAIEHAVKGNTGAAIRDFALDIFGFVIPFGKGVGLAGKALGKVGEKLGTRAFKASETILRATASGLNPADGLGNVAFGAAKVGKTVMQRSYKELKEILQGQHFNVGGSGKVSGVSNGGSALPSSRQLPDLSAHSRPDSLLEGRTIKGDGTYQVGEQHYVRYTDGTGINKVFEISRVYKVNGGHVRVIDPANQKTVAFLEPTGNGEWRLNRLLGGVRPEAQQSVATGMSIIRPPASKRPAGQGSSGGVSGGQPIAKRPKVPESFPGEKALMDPPVKGVNQFYHYTGKRSHDSIVRDWNLESSVLNPAGKPLSRGQGRHYFTDLAPEDMASTKISETIFGRRKHGNALDKMTHYYEVNTSGLTIMKTDNPHIFYVDTPFALPLKYRANGEPVSRIISHGETPFTELA</sequence>
<feature type="region of interest" description="Disordered" evidence="1">
    <location>
        <begin position="23"/>
        <end position="45"/>
    </location>
</feature>
<comment type="caution">
    <text evidence="2">The sequence shown here is derived from an EMBL/GenBank/DDBJ whole genome shotgun (WGS) entry which is preliminary data.</text>
</comment>
<dbReference type="Proteomes" id="UP000182179">
    <property type="component" value="Unassembled WGS sequence"/>
</dbReference>
<feature type="region of interest" description="Disordered" evidence="1">
    <location>
        <begin position="991"/>
        <end position="1036"/>
    </location>
</feature>
<evidence type="ECO:0000256" key="1">
    <source>
        <dbReference type="SAM" id="MobiDB-lite"/>
    </source>
</evidence>